<dbReference type="PROSITE" id="PS50943">
    <property type="entry name" value="HTH_CROC1"/>
    <property type="match status" value="1"/>
</dbReference>
<dbReference type="Proteomes" id="UP001200430">
    <property type="component" value="Unassembled WGS sequence"/>
</dbReference>
<proteinExistence type="predicted"/>
<dbReference type="Pfam" id="PF07883">
    <property type="entry name" value="Cupin_2"/>
    <property type="match status" value="1"/>
</dbReference>
<feature type="domain" description="HTH cro/C1-type" evidence="4">
    <location>
        <begin position="11"/>
        <end position="65"/>
    </location>
</feature>
<dbReference type="Pfam" id="PF01381">
    <property type="entry name" value="HTH_3"/>
    <property type="match status" value="1"/>
</dbReference>
<evidence type="ECO:0000313" key="5">
    <source>
        <dbReference type="EMBL" id="MCF4142423.1"/>
    </source>
</evidence>
<dbReference type="Gene3D" id="1.10.260.40">
    <property type="entry name" value="lambda repressor-like DNA-binding domains"/>
    <property type="match status" value="1"/>
</dbReference>
<comment type="caution">
    <text evidence="5">The sequence shown here is derived from an EMBL/GenBank/DDBJ whole genome shotgun (WGS) entry which is preliminary data.</text>
</comment>
<dbReference type="InterPro" id="IPR050807">
    <property type="entry name" value="TransReg_Diox_bact_type"/>
</dbReference>
<dbReference type="InterPro" id="IPR013096">
    <property type="entry name" value="Cupin_2"/>
</dbReference>
<dbReference type="CDD" id="cd02209">
    <property type="entry name" value="cupin_XRE_C"/>
    <property type="match status" value="1"/>
</dbReference>
<evidence type="ECO:0000256" key="3">
    <source>
        <dbReference type="ARBA" id="ARBA00023163"/>
    </source>
</evidence>
<dbReference type="SMART" id="SM00530">
    <property type="entry name" value="HTH_XRE"/>
    <property type="match status" value="1"/>
</dbReference>
<dbReference type="InterPro" id="IPR014710">
    <property type="entry name" value="RmlC-like_jellyroll"/>
</dbReference>
<keyword evidence="1" id="KW-0805">Transcription regulation</keyword>
<dbReference type="Gene3D" id="2.60.120.10">
    <property type="entry name" value="Jelly Rolls"/>
    <property type="match status" value="1"/>
</dbReference>
<dbReference type="PANTHER" id="PTHR46797:SF23">
    <property type="entry name" value="HTH-TYPE TRANSCRIPTIONAL REGULATOR SUTR"/>
    <property type="match status" value="1"/>
</dbReference>
<dbReference type="CDD" id="cd00093">
    <property type="entry name" value="HTH_XRE"/>
    <property type="match status" value="1"/>
</dbReference>
<dbReference type="EMBL" id="JAKGUD010000005">
    <property type="protein sequence ID" value="MCF4142423.1"/>
    <property type="molecule type" value="Genomic_DNA"/>
</dbReference>
<dbReference type="SUPFAM" id="SSF51182">
    <property type="entry name" value="RmlC-like cupins"/>
    <property type="match status" value="1"/>
</dbReference>
<keyword evidence="3" id="KW-0804">Transcription</keyword>
<keyword evidence="2" id="KW-0238">DNA-binding</keyword>
<dbReference type="InterPro" id="IPR010982">
    <property type="entry name" value="Lambda_DNA-bd_dom_sf"/>
</dbReference>
<evidence type="ECO:0000256" key="2">
    <source>
        <dbReference type="ARBA" id="ARBA00023125"/>
    </source>
</evidence>
<evidence type="ECO:0000313" key="6">
    <source>
        <dbReference type="Proteomes" id="UP001200430"/>
    </source>
</evidence>
<accession>A0ABS9EML1</accession>
<keyword evidence="6" id="KW-1185">Reference proteome</keyword>
<gene>
    <name evidence="5" type="ORF">L2W38_06315</name>
</gene>
<evidence type="ECO:0000259" key="4">
    <source>
        <dbReference type="PROSITE" id="PS50943"/>
    </source>
</evidence>
<dbReference type="RefSeq" id="WP_236099150.1">
    <property type="nucleotide sequence ID" value="NZ_JAKGUD010000005.1"/>
</dbReference>
<organism evidence="5 6">
    <name type="scientific">Dethiosulfovibrio marinus</name>
    <dbReference type="NCBI Taxonomy" id="133532"/>
    <lineage>
        <taxon>Bacteria</taxon>
        <taxon>Thermotogati</taxon>
        <taxon>Synergistota</taxon>
        <taxon>Synergistia</taxon>
        <taxon>Synergistales</taxon>
        <taxon>Dethiosulfovibrionaceae</taxon>
        <taxon>Dethiosulfovibrio</taxon>
    </lineage>
</organism>
<evidence type="ECO:0000256" key="1">
    <source>
        <dbReference type="ARBA" id="ARBA00023015"/>
    </source>
</evidence>
<dbReference type="InterPro" id="IPR001387">
    <property type="entry name" value="Cro/C1-type_HTH"/>
</dbReference>
<dbReference type="SUPFAM" id="SSF47413">
    <property type="entry name" value="lambda repressor-like DNA-binding domains"/>
    <property type="match status" value="1"/>
</dbReference>
<dbReference type="PANTHER" id="PTHR46797">
    <property type="entry name" value="HTH-TYPE TRANSCRIPTIONAL REGULATOR"/>
    <property type="match status" value="1"/>
</dbReference>
<name>A0ABS9EML1_9BACT</name>
<dbReference type="InterPro" id="IPR011051">
    <property type="entry name" value="RmlC_Cupin_sf"/>
</dbReference>
<protein>
    <submittedName>
        <fullName evidence="5">XRE family transcriptional regulator</fullName>
    </submittedName>
</protein>
<sequence length="183" mass="20851">MEAISLIAKNLKRLREERNLSLGELSKKSGISKVMLSQIEKKEGNPTINTIWKIANGLHVSYTALLERREPEIQAISKRDITPQEDDGGHYRIYCYYPSSPTRNFELFHLELDAGQKHDSVGHPGKSQEYVMANEGHLTICIEDRNYELYPEDSLSFDASLPHRYENNGEKTVEATVVNLYPG</sequence>
<reference evidence="5 6" key="1">
    <citation type="submission" date="2022-01" db="EMBL/GenBank/DDBJ databases">
        <title>Dethiosulfovibrio faecalis sp. nov., a novel proteolytic, non-sulfur-reducing bacterium isolated from a marine aquaculture solid waste bioreactor.</title>
        <authorList>
            <person name="Grabowski S."/>
            <person name="Apolinario E."/>
            <person name="Schneider N."/>
            <person name="Marshall C.W."/>
            <person name="Sowers K.R."/>
        </authorList>
    </citation>
    <scope>NUCLEOTIDE SEQUENCE [LARGE SCALE GENOMIC DNA]</scope>
    <source>
        <strain evidence="5 6">DSM 12537</strain>
    </source>
</reference>